<dbReference type="AlphaFoldDB" id="A0A510K0L3"/>
<name>A0A510K0L3_9FUSO</name>
<dbReference type="EMBL" id="AP019831">
    <property type="protein sequence ID" value="BBM45178.1"/>
    <property type="molecule type" value="Genomic_DNA"/>
</dbReference>
<evidence type="ECO:0000313" key="3">
    <source>
        <dbReference type="Proteomes" id="UP000422644"/>
    </source>
</evidence>
<proteinExistence type="predicted"/>
<dbReference type="RefSeq" id="WP_026749668.1">
    <property type="nucleotide sequence ID" value="NZ_AP019831.1"/>
</dbReference>
<dbReference type="Proteomes" id="UP000422644">
    <property type="component" value="Chromosome"/>
</dbReference>
<dbReference type="OrthoDB" id="9905636at2"/>
<organism evidence="2 3">
    <name type="scientific">Leptotrichia trevisanii</name>
    <dbReference type="NCBI Taxonomy" id="109328"/>
    <lineage>
        <taxon>Bacteria</taxon>
        <taxon>Fusobacteriati</taxon>
        <taxon>Fusobacteriota</taxon>
        <taxon>Fusobacteriia</taxon>
        <taxon>Fusobacteriales</taxon>
        <taxon>Leptotrichiaceae</taxon>
        <taxon>Leptotrichia</taxon>
    </lineage>
</organism>
<feature type="coiled-coil region" evidence="1">
    <location>
        <begin position="23"/>
        <end position="77"/>
    </location>
</feature>
<protein>
    <submittedName>
        <fullName evidence="2">Uncharacterized protein</fullName>
    </submittedName>
</protein>
<evidence type="ECO:0000256" key="1">
    <source>
        <dbReference type="SAM" id="Coils"/>
    </source>
</evidence>
<gene>
    <name evidence="2" type="ORF">JMUB3870_1296</name>
</gene>
<accession>A0A510K0L3</accession>
<keyword evidence="3" id="KW-1185">Reference proteome</keyword>
<sequence length="77" mass="8904">MSESLRDAIEKAICEEENMGTAYSEVISLNERIKERIEELRNIGGFEDEIEEAEIALEDEEITCDELRIVLENLEEL</sequence>
<keyword evidence="1" id="KW-0175">Coiled coil</keyword>
<reference evidence="2 3" key="1">
    <citation type="submission" date="2019-07" db="EMBL/GenBank/DDBJ databases">
        <title>Complete Genome Sequence of Leptotrichia trevisanii Strain JMUB3870.</title>
        <authorList>
            <person name="Watanabe S."/>
            <person name="Cui L."/>
        </authorList>
    </citation>
    <scope>NUCLEOTIDE SEQUENCE [LARGE SCALE GENOMIC DNA]</scope>
    <source>
        <strain evidence="2 3">JMUB3870</strain>
    </source>
</reference>
<evidence type="ECO:0000313" key="2">
    <source>
        <dbReference type="EMBL" id="BBM45178.1"/>
    </source>
</evidence>